<evidence type="ECO:0000313" key="4">
    <source>
        <dbReference type="EMBL" id="GAA4288671.1"/>
    </source>
</evidence>
<gene>
    <name evidence="4" type="ORF">GCM10022262_30310</name>
</gene>
<dbReference type="InterPro" id="IPR046879">
    <property type="entry name" value="KANL3/Tex30_Abhydrolase"/>
</dbReference>
<keyword evidence="5" id="KW-1185">Reference proteome</keyword>
<dbReference type="GO" id="GO:0016757">
    <property type="term" value="F:glycosyltransferase activity"/>
    <property type="evidence" value="ECO:0007669"/>
    <property type="project" value="UniProtKB-KW"/>
</dbReference>
<dbReference type="InterPro" id="IPR029058">
    <property type="entry name" value="AB_hydrolase_fold"/>
</dbReference>
<protein>
    <submittedName>
        <fullName evidence="4">Phosphoribosyltransferase family protein</fullName>
    </submittedName>
</protein>
<keyword evidence="4" id="KW-0808">Transferase</keyword>
<name>A0ABP8EXE6_9MICO</name>
<feature type="domain" description="KANL3/Tex30 alpha/beta hydrolase-like" evidence="3">
    <location>
        <begin position="265"/>
        <end position="432"/>
    </location>
</feature>
<organism evidence="4 5">
    <name type="scientific">Georgenia daeguensis</name>
    <dbReference type="NCBI Taxonomy" id="908355"/>
    <lineage>
        <taxon>Bacteria</taxon>
        <taxon>Bacillati</taxon>
        <taxon>Actinomycetota</taxon>
        <taxon>Actinomycetes</taxon>
        <taxon>Micrococcales</taxon>
        <taxon>Bogoriellaceae</taxon>
        <taxon>Georgenia</taxon>
    </lineage>
</organism>
<dbReference type="InterPro" id="IPR029057">
    <property type="entry name" value="PRTase-like"/>
</dbReference>
<feature type="compositionally biased region" description="Basic and acidic residues" evidence="1">
    <location>
        <begin position="223"/>
        <end position="241"/>
    </location>
</feature>
<sequence length="457" mass="47637">MTREPYADRREAGWVLADLLGDYAGRDDVVVLGLPRGGVPVAAIVARALGAPLDVVVVRKLGVPGQPELAMGAITGVGESIVVVRNETVLAHTGVGEEAFHRVLTAETAELHRREKLYRGDRPRLQVRGRTALIVDDGLATGSSVRAAIAALRREEPARLVVGVPVGSASSCALVAREADEVVCAWAPEPFYGVGQGYYDFSQTSDAEVRDALAVGRPADGGGAREDAGGRARGEAGGGTHEEAVRIPVGAAALDADLAVPAHARSVVVFAHGSGSGRRSPRNRYVAEALRGAGHATLLMDLLTQEEEQVDLRTRELRFDIGLLATRLAAAVDWWTARHGGDLPVVTFGASTGAAAALIAAAERPAVVGVVSRGGRPDLAGEALGRVRVPVLLVVGGEDRQVLELNRQAAAALGGPVEIAVVPGATHLFEEPGTLDEVIRLTVAALDRWLGRTTGVT</sequence>
<dbReference type="Proteomes" id="UP001499841">
    <property type="component" value="Unassembled WGS sequence"/>
</dbReference>
<proteinExistence type="predicted"/>
<evidence type="ECO:0000256" key="1">
    <source>
        <dbReference type="SAM" id="MobiDB-lite"/>
    </source>
</evidence>
<dbReference type="CDD" id="cd06223">
    <property type="entry name" value="PRTases_typeI"/>
    <property type="match status" value="1"/>
</dbReference>
<dbReference type="Gene3D" id="3.40.50.1820">
    <property type="entry name" value="alpha/beta hydrolase"/>
    <property type="match status" value="1"/>
</dbReference>
<evidence type="ECO:0000313" key="5">
    <source>
        <dbReference type="Proteomes" id="UP001499841"/>
    </source>
</evidence>
<dbReference type="RefSeq" id="WP_345042908.1">
    <property type="nucleotide sequence ID" value="NZ_BAABBA010000016.1"/>
</dbReference>
<dbReference type="InterPro" id="IPR000836">
    <property type="entry name" value="PRTase_dom"/>
</dbReference>
<evidence type="ECO:0000259" key="3">
    <source>
        <dbReference type="Pfam" id="PF20408"/>
    </source>
</evidence>
<accession>A0ABP8EXE6</accession>
<comment type="caution">
    <text evidence="4">The sequence shown here is derived from an EMBL/GenBank/DDBJ whole genome shotgun (WGS) entry which is preliminary data.</text>
</comment>
<dbReference type="Gene3D" id="3.40.50.2020">
    <property type="match status" value="1"/>
</dbReference>
<dbReference type="Gene3D" id="3.30.1310.20">
    <property type="entry name" value="PRTase-like"/>
    <property type="match status" value="1"/>
</dbReference>
<keyword evidence="4" id="KW-0328">Glycosyltransferase</keyword>
<dbReference type="SUPFAM" id="SSF53474">
    <property type="entry name" value="alpha/beta-Hydrolases"/>
    <property type="match status" value="1"/>
</dbReference>
<dbReference type="SUPFAM" id="SSF53271">
    <property type="entry name" value="PRTase-like"/>
    <property type="match status" value="1"/>
</dbReference>
<feature type="region of interest" description="Disordered" evidence="1">
    <location>
        <begin position="216"/>
        <end position="241"/>
    </location>
</feature>
<reference evidence="5" key="1">
    <citation type="journal article" date="2019" name="Int. J. Syst. Evol. Microbiol.">
        <title>The Global Catalogue of Microorganisms (GCM) 10K type strain sequencing project: providing services to taxonomists for standard genome sequencing and annotation.</title>
        <authorList>
            <consortium name="The Broad Institute Genomics Platform"/>
            <consortium name="The Broad Institute Genome Sequencing Center for Infectious Disease"/>
            <person name="Wu L."/>
            <person name="Ma J."/>
        </authorList>
    </citation>
    <scope>NUCLEOTIDE SEQUENCE [LARGE SCALE GENOMIC DNA]</scope>
    <source>
        <strain evidence="5">JCM 17459</strain>
    </source>
</reference>
<dbReference type="Pfam" id="PF20408">
    <property type="entry name" value="Abhydrolase_11"/>
    <property type="match status" value="1"/>
</dbReference>
<feature type="domain" description="Phosphoribosyltransferase" evidence="2">
    <location>
        <begin position="17"/>
        <end position="166"/>
    </location>
</feature>
<dbReference type="Pfam" id="PF00156">
    <property type="entry name" value="Pribosyltran"/>
    <property type="match status" value="1"/>
</dbReference>
<dbReference type="EMBL" id="BAABBA010000016">
    <property type="protein sequence ID" value="GAA4288671.1"/>
    <property type="molecule type" value="Genomic_DNA"/>
</dbReference>
<evidence type="ECO:0000259" key="2">
    <source>
        <dbReference type="Pfam" id="PF00156"/>
    </source>
</evidence>